<evidence type="ECO:0008006" key="3">
    <source>
        <dbReference type="Google" id="ProtNLM"/>
    </source>
</evidence>
<protein>
    <recommendedName>
        <fullName evidence="3">Maturase K</fullName>
    </recommendedName>
</protein>
<reference evidence="1 2" key="1">
    <citation type="submission" date="2022-05" db="EMBL/GenBank/DDBJ databases">
        <authorList>
            <consortium name="Genoscope - CEA"/>
            <person name="William W."/>
        </authorList>
    </citation>
    <scope>NUCLEOTIDE SEQUENCE [LARGE SCALE GENOMIC DNA]</scope>
</reference>
<accession>A0ABN8RV08</accession>
<evidence type="ECO:0000313" key="1">
    <source>
        <dbReference type="EMBL" id="CAH3181964.1"/>
    </source>
</evidence>
<evidence type="ECO:0000313" key="2">
    <source>
        <dbReference type="Proteomes" id="UP001159427"/>
    </source>
</evidence>
<keyword evidence="2" id="KW-1185">Reference proteome</keyword>
<feature type="non-terminal residue" evidence="1">
    <location>
        <position position="1"/>
    </location>
</feature>
<name>A0ABN8RV08_9CNID</name>
<proteinExistence type="predicted"/>
<sequence>PPKISPSKRAFEKYKPRGLFSEFYDRLNAVYVLRSLISCSHPNFLTKRLCFNVPFYWAIERLPFILLHPLFIKIRNFMIR</sequence>
<comment type="caution">
    <text evidence="1">The sequence shown here is derived from an EMBL/GenBank/DDBJ whole genome shotgun (WGS) entry which is preliminary data.</text>
</comment>
<gene>
    <name evidence="1" type="ORF">PEVE_00013935</name>
</gene>
<dbReference type="EMBL" id="CALNXI010002038">
    <property type="protein sequence ID" value="CAH3181964.1"/>
    <property type="molecule type" value="Genomic_DNA"/>
</dbReference>
<dbReference type="Proteomes" id="UP001159427">
    <property type="component" value="Unassembled WGS sequence"/>
</dbReference>
<organism evidence="1 2">
    <name type="scientific">Porites evermanni</name>
    <dbReference type="NCBI Taxonomy" id="104178"/>
    <lineage>
        <taxon>Eukaryota</taxon>
        <taxon>Metazoa</taxon>
        <taxon>Cnidaria</taxon>
        <taxon>Anthozoa</taxon>
        <taxon>Hexacorallia</taxon>
        <taxon>Scleractinia</taxon>
        <taxon>Fungiina</taxon>
        <taxon>Poritidae</taxon>
        <taxon>Porites</taxon>
    </lineage>
</organism>